<evidence type="ECO:0000313" key="4">
    <source>
        <dbReference type="Proteomes" id="UP000186817"/>
    </source>
</evidence>
<feature type="transmembrane region" description="Helical" evidence="1">
    <location>
        <begin position="166"/>
        <end position="189"/>
    </location>
</feature>
<feature type="transmembrane region" description="Helical" evidence="1">
    <location>
        <begin position="231"/>
        <end position="250"/>
    </location>
</feature>
<keyword evidence="1" id="KW-0812">Transmembrane</keyword>
<feature type="transmembrane region" description="Helical" evidence="1">
    <location>
        <begin position="406"/>
        <end position="422"/>
    </location>
</feature>
<feature type="signal peptide" evidence="2">
    <location>
        <begin position="1"/>
        <end position="30"/>
    </location>
</feature>
<accession>A0A1Q9EDT2</accession>
<feature type="transmembrane region" description="Helical" evidence="1">
    <location>
        <begin position="676"/>
        <end position="697"/>
    </location>
</feature>
<evidence type="ECO:0000313" key="3">
    <source>
        <dbReference type="EMBL" id="OLQ05590.1"/>
    </source>
</evidence>
<feature type="transmembrane region" description="Helical" evidence="1">
    <location>
        <begin position="718"/>
        <end position="738"/>
    </location>
</feature>
<feature type="transmembrane region" description="Helical" evidence="1">
    <location>
        <begin position="75"/>
        <end position="93"/>
    </location>
</feature>
<feature type="transmembrane region" description="Helical" evidence="1">
    <location>
        <begin position="553"/>
        <end position="572"/>
    </location>
</feature>
<feature type="transmembrane region" description="Helical" evidence="1">
    <location>
        <begin position="114"/>
        <end position="134"/>
    </location>
</feature>
<feature type="chain" id="PRO_5012163878" evidence="2">
    <location>
        <begin position="31"/>
        <end position="916"/>
    </location>
</feature>
<comment type="caution">
    <text evidence="3">The sequence shown here is derived from an EMBL/GenBank/DDBJ whole genome shotgun (WGS) entry which is preliminary data.</text>
</comment>
<reference evidence="3 4" key="1">
    <citation type="submission" date="2016-02" db="EMBL/GenBank/DDBJ databases">
        <title>Genome analysis of coral dinoflagellate symbionts highlights evolutionary adaptations to a symbiotic lifestyle.</title>
        <authorList>
            <person name="Aranda M."/>
            <person name="Li Y."/>
            <person name="Liew Y.J."/>
            <person name="Baumgarten S."/>
            <person name="Simakov O."/>
            <person name="Wilson M."/>
            <person name="Piel J."/>
            <person name="Ashoor H."/>
            <person name="Bougouffa S."/>
            <person name="Bajic V.B."/>
            <person name="Ryu T."/>
            <person name="Ravasi T."/>
            <person name="Bayer T."/>
            <person name="Micklem G."/>
            <person name="Kim H."/>
            <person name="Bhak J."/>
            <person name="Lajeunesse T.C."/>
            <person name="Voolstra C.R."/>
        </authorList>
    </citation>
    <scope>NUCLEOTIDE SEQUENCE [LARGE SCALE GENOMIC DNA]</scope>
    <source>
        <strain evidence="3 4">CCMP2467</strain>
    </source>
</reference>
<keyword evidence="2" id="KW-0732">Signal</keyword>
<organism evidence="3 4">
    <name type="scientific">Symbiodinium microadriaticum</name>
    <name type="common">Dinoflagellate</name>
    <name type="synonym">Zooxanthella microadriatica</name>
    <dbReference type="NCBI Taxonomy" id="2951"/>
    <lineage>
        <taxon>Eukaryota</taxon>
        <taxon>Sar</taxon>
        <taxon>Alveolata</taxon>
        <taxon>Dinophyceae</taxon>
        <taxon>Suessiales</taxon>
        <taxon>Symbiodiniaceae</taxon>
        <taxon>Symbiodinium</taxon>
    </lineage>
</organism>
<dbReference type="EMBL" id="LSRX01000180">
    <property type="protein sequence ID" value="OLQ05590.1"/>
    <property type="molecule type" value="Genomic_DNA"/>
</dbReference>
<feature type="transmembrane region" description="Helical" evidence="1">
    <location>
        <begin position="434"/>
        <end position="458"/>
    </location>
</feature>
<dbReference type="OrthoDB" id="433706at2759"/>
<gene>
    <name evidence="3" type="ORF">AK812_SmicGene11205</name>
</gene>
<keyword evidence="1" id="KW-0472">Membrane</keyword>
<dbReference type="Proteomes" id="UP000186817">
    <property type="component" value="Unassembled WGS sequence"/>
</dbReference>
<dbReference type="AlphaFoldDB" id="A0A1Q9EDT2"/>
<feature type="transmembrane region" description="Helical" evidence="1">
    <location>
        <begin position="642"/>
        <end position="664"/>
    </location>
</feature>
<proteinExistence type="predicted"/>
<keyword evidence="4" id="KW-1185">Reference proteome</keyword>
<keyword evidence="1" id="KW-1133">Transmembrane helix</keyword>
<feature type="transmembrane region" description="Helical" evidence="1">
    <location>
        <begin position="750"/>
        <end position="771"/>
    </location>
</feature>
<dbReference type="OMA" id="HWFLAVN"/>
<sequence>MAVAMVLRAAAAAALLLAAVPLLRLGHAVAFVAPRAIASPQATPTAKPWGLQSQGQRVAKIPRHSGTQQATVSSSVTPAVLVLGLIFGSAALLRVGYTPLVQEVLCFRSKGHELLFAIFTACSILWFLSPSHLAERVARPLRPLALRFASQGQTRLSAVTLAASDLLRYVATASQAFFAACLVMQALPAQARYLLPFIPRNAAFITGTGATKIMGPWMGRPAALGGWMMELMGILISHKTFLLLTALSAFPTYRFVWRALEPSPIPEGETRGAGGQLVRELLRSCLSGAVLAGGVRAGFAAAGRSLPDAALLPVLAFIALAGVQPVQDLAARAFAALHLRAIKKKRLRGMLGGKMVNGSLQGFSGLAAQVATKDLLAGVEVPVNGVAKGIEAAEEALSSGSRKKKLLAIPLLLAFGTLLWKVPSAGSFAYGLGVSMYLSAFVLPPPLIVILALVILIFGGKKRSTGPAPSLSSKGFALGLGLSALKQLLAGRAQPSLVTCDGLILEKGEATIAWRTTSAVPAEEVAQQVRDAAAGDQDGESLKKLGKKLRIKAVALSVVAALLILVMCRWPSLVEWVEHNAPTSGHRLLILGMSSGIALRLMNFEVLQQGARRVLPARLAGASGGPGKAAHWFLAVNTRASAVSAATAFFIPMVGIAQKIAYHLELKKEVAWVDAWALQISTAFVFLVLSVQAARVLSRSLPTASSPAPGLALACVRAWIVGAASTAIYGTILLAVGAPGPMSPGLLGGAVGSCLAAGVAAGSLALAYFLAQDWLTRLYVRTGRLFWLRATDQTSQPFKLQRFEGRHALLTPLKSGEELKVPASQLGGSQRGTVRPVRIAIPIGEDTKADMIADHVRSAIKQQDGLLHQQSLQPKVCVAEDGRVICVDAFLEGSAPLDKAWQIRSSLLLAAAEAAC</sequence>
<protein>
    <submittedName>
        <fullName evidence="3">Uncharacterized protein</fullName>
    </submittedName>
</protein>
<evidence type="ECO:0000256" key="2">
    <source>
        <dbReference type="SAM" id="SignalP"/>
    </source>
</evidence>
<evidence type="ECO:0000256" key="1">
    <source>
        <dbReference type="SAM" id="Phobius"/>
    </source>
</evidence>
<feature type="transmembrane region" description="Helical" evidence="1">
    <location>
        <begin position="584"/>
        <end position="603"/>
    </location>
</feature>
<name>A0A1Q9EDT2_SYMMI</name>